<gene>
    <name evidence="6" type="ORF">E8K88_15335</name>
</gene>
<dbReference type="GO" id="GO:0003700">
    <property type="term" value="F:DNA-binding transcription factor activity"/>
    <property type="evidence" value="ECO:0007669"/>
    <property type="project" value="TreeGrafter"/>
</dbReference>
<dbReference type="Pfam" id="PF01614">
    <property type="entry name" value="IclR_C"/>
    <property type="match status" value="1"/>
</dbReference>
<evidence type="ECO:0000259" key="4">
    <source>
        <dbReference type="PROSITE" id="PS51077"/>
    </source>
</evidence>
<accession>A0A4S5BGJ9</accession>
<keyword evidence="7" id="KW-1185">Reference proteome</keyword>
<dbReference type="Gene3D" id="1.10.10.10">
    <property type="entry name" value="Winged helix-like DNA-binding domain superfamily/Winged helix DNA-binding domain"/>
    <property type="match status" value="1"/>
</dbReference>
<dbReference type="Gene3D" id="3.30.450.40">
    <property type="match status" value="1"/>
</dbReference>
<dbReference type="AlphaFoldDB" id="A0A4S5BGJ9"/>
<evidence type="ECO:0000256" key="2">
    <source>
        <dbReference type="ARBA" id="ARBA00023125"/>
    </source>
</evidence>
<keyword evidence="3" id="KW-0804">Transcription</keyword>
<dbReference type="InterPro" id="IPR036388">
    <property type="entry name" value="WH-like_DNA-bd_sf"/>
</dbReference>
<organism evidence="6 7">
    <name type="scientific">Lampropedia aestuarii</name>
    <dbReference type="NCBI Taxonomy" id="2562762"/>
    <lineage>
        <taxon>Bacteria</taxon>
        <taxon>Pseudomonadati</taxon>
        <taxon>Pseudomonadota</taxon>
        <taxon>Betaproteobacteria</taxon>
        <taxon>Burkholderiales</taxon>
        <taxon>Comamonadaceae</taxon>
        <taxon>Lampropedia</taxon>
    </lineage>
</organism>
<evidence type="ECO:0000313" key="7">
    <source>
        <dbReference type="Proteomes" id="UP000306236"/>
    </source>
</evidence>
<dbReference type="InterPro" id="IPR029016">
    <property type="entry name" value="GAF-like_dom_sf"/>
</dbReference>
<dbReference type="SUPFAM" id="SSF55781">
    <property type="entry name" value="GAF domain-like"/>
    <property type="match status" value="1"/>
</dbReference>
<dbReference type="GO" id="GO:0003677">
    <property type="term" value="F:DNA binding"/>
    <property type="evidence" value="ECO:0007669"/>
    <property type="project" value="UniProtKB-KW"/>
</dbReference>
<dbReference type="OrthoDB" id="9807558at2"/>
<feature type="domain" description="HTH iclR-type" evidence="4">
    <location>
        <begin position="14"/>
        <end position="76"/>
    </location>
</feature>
<dbReference type="EMBL" id="SSWX01000024">
    <property type="protein sequence ID" value="THJ31390.1"/>
    <property type="molecule type" value="Genomic_DNA"/>
</dbReference>
<dbReference type="GO" id="GO:0045892">
    <property type="term" value="P:negative regulation of DNA-templated transcription"/>
    <property type="evidence" value="ECO:0007669"/>
    <property type="project" value="TreeGrafter"/>
</dbReference>
<comment type="caution">
    <text evidence="6">The sequence shown here is derived from an EMBL/GenBank/DDBJ whole genome shotgun (WGS) entry which is preliminary data.</text>
</comment>
<evidence type="ECO:0000259" key="5">
    <source>
        <dbReference type="PROSITE" id="PS51078"/>
    </source>
</evidence>
<keyword evidence="1" id="KW-0805">Transcription regulation</keyword>
<dbReference type="SUPFAM" id="SSF46785">
    <property type="entry name" value="Winged helix' DNA-binding domain"/>
    <property type="match status" value="1"/>
</dbReference>
<dbReference type="InterPro" id="IPR005471">
    <property type="entry name" value="Tscrpt_reg_IclR_N"/>
</dbReference>
<evidence type="ECO:0000256" key="1">
    <source>
        <dbReference type="ARBA" id="ARBA00023015"/>
    </source>
</evidence>
<evidence type="ECO:0000313" key="6">
    <source>
        <dbReference type="EMBL" id="THJ31390.1"/>
    </source>
</evidence>
<dbReference type="PANTHER" id="PTHR30136">
    <property type="entry name" value="HELIX-TURN-HELIX TRANSCRIPTIONAL REGULATOR, ICLR FAMILY"/>
    <property type="match status" value="1"/>
</dbReference>
<reference evidence="6 7" key="1">
    <citation type="submission" date="2019-04" db="EMBL/GenBank/DDBJ databases">
        <title>Lampropedia sp YIM MLB12 draf genome.</title>
        <authorList>
            <person name="Wang Y.-X."/>
        </authorList>
    </citation>
    <scope>NUCLEOTIDE SEQUENCE [LARGE SCALE GENOMIC DNA]</scope>
    <source>
        <strain evidence="6 7">YIM MLB12</strain>
    </source>
</reference>
<dbReference type="Proteomes" id="UP000306236">
    <property type="component" value="Unassembled WGS sequence"/>
</dbReference>
<name>A0A4S5BGJ9_9BURK</name>
<dbReference type="InterPro" id="IPR050707">
    <property type="entry name" value="HTH_MetabolicPath_Reg"/>
</dbReference>
<dbReference type="InterPro" id="IPR014757">
    <property type="entry name" value="Tscrpt_reg_IclR_C"/>
</dbReference>
<proteinExistence type="predicted"/>
<sequence length="269" mass="29442">MEHPMKKAASASGTQSVHRALQILRLVSTHNRQGIRLSDLAAQVQLSKPSVHRLLRELTETGLLMQAHNRLFHLGQFAYELGLMASSHYSLHQVCAPFVEQLAQESGDTVFLVMRSGFDSFCLDRQTGSYPIKVFSIEVGNRQPMGVGAGGLALLSFLSEAERDAVLAEHSEALLQFNGLSVETVKQLIDATRQRGYSHISNHAVAGVTGFGMPILDRVGTPLAAISVTAINDRMTPEHQRQVIHLLNRCTQQAREALLTSRGSLPSRA</sequence>
<feature type="domain" description="IclR-ED" evidence="5">
    <location>
        <begin position="77"/>
        <end position="260"/>
    </location>
</feature>
<dbReference type="PROSITE" id="PS51077">
    <property type="entry name" value="HTH_ICLR"/>
    <property type="match status" value="1"/>
</dbReference>
<protein>
    <submittedName>
        <fullName evidence="6">IclR family transcriptional regulator</fullName>
    </submittedName>
</protein>
<evidence type="ECO:0000256" key="3">
    <source>
        <dbReference type="ARBA" id="ARBA00023163"/>
    </source>
</evidence>
<dbReference type="PROSITE" id="PS51078">
    <property type="entry name" value="ICLR_ED"/>
    <property type="match status" value="1"/>
</dbReference>
<dbReference type="Pfam" id="PF09339">
    <property type="entry name" value="HTH_IclR"/>
    <property type="match status" value="1"/>
</dbReference>
<keyword evidence="2" id="KW-0238">DNA-binding</keyword>
<dbReference type="InterPro" id="IPR036390">
    <property type="entry name" value="WH_DNA-bd_sf"/>
</dbReference>
<dbReference type="PANTHER" id="PTHR30136:SF39">
    <property type="entry name" value="TRANSCRIPTIONAL REGULATORY PROTEIN"/>
    <property type="match status" value="1"/>
</dbReference>
<dbReference type="SMART" id="SM00346">
    <property type="entry name" value="HTH_ICLR"/>
    <property type="match status" value="1"/>
</dbReference>